<accession>A0A915KIB0</accession>
<dbReference type="Proteomes" id="UP000887565">
    <property type="component" value="Unplaced"/>
</dbReference>
<name>A0A915KIB0_ROMCU</name>
<sequence length="132" mass="14284">MVTTLSPTSLPARTNLTVSGTLINKFLKLTLDDISSLAPVPEEMTTPVHQTEMDTELDTTTTLDHTLTNIPEGTTTNNKSAMDVIQPSPAMDPLIYLAMPAALATPPMIATVATARYFPPVRFLQQIISDTQ</sequence>
<proteinExistence type="predicted"/>
<evidence type="ECO:0000313" key="1">
    <source>
        <dbReference type="Proteomes" id="UP000887565"/>
    </source>
</evidence>
<dbReference type="AlphaFoldDB" id="A0A915KIB0"/>
<protein>
    <submittedName>
        <fullName evidence="2">Uncharacterized protein</fullName>
    </submittedName>
</protein>
<reference evidence="2" key="1">
    <citation type="submission" date="2022-11" db="UniProtKB">
        <authorList>
            <consortium name="WormBaseParasite"/>
        </authorList>
    </citation>
    <scope>IDENTIFICATION</scope>
</reference>
<keyword evidence="1" id="KW-1185">Reference proteome</keyword>
<evidence type="ECO:0000313" key="2">
    <source>
        <dbReference type="WBParaSite" id="nRc.2.0.1.t37639-RA"/>
    </source>
</evidence>
<organism evidence="1 2">
    <name type="scientific">Romanomermis culicivorax</name>
    <name type="common">Nematode worm</name>
    <dbReference type="NCBI Taxonomy" id="13658"/>
    <lineage>
        <taxon>Eukaryota</taxon>
        <taxon>Metazoa</taxon>
        <taxon>Ecdysozoa</taxon>
        <taxon>Nematoda</taxon>
        <taxon>Enoplea</taxon>
        <taxon>Dorylaimia</taxon>
        <taxon>Mermithida</taxon>
        <taxon>Mermithoidea</taxon>
        <taxon>Mermithidae</taxon>
        <taxon>Romanomermis</taxon>
    </lineage>
</organism>
<dbReference type="WBParaSite" id="nRc.2.0.1.t37639-RA">
    <property type="protein sequence ID" value="nRc.2.0.1.t37639-RA"/>
    <property type="gene ID" value="nRc.2.0.1.g37639"/>
</dbReference>